<evidence type="ECO:0000313" key="3">
    <source>
        <dbReference type="Proteomes" id="UP001056455"/>
    </source>
</evidence>
<feature type="transmembrane region" description="Helical" evidence="1">
    <location>
        <begin position="12"/>
        <end position="32"/>
    </location>
</feature>
<dbReference type="EMBL" id="CP099489">
    <property type="protein sequence ID" value="USQ78854.1"/>
    <property type="molecule type" value="Genomic_DNA"/>
</dbReference>
<evidence type="ECO:0000256" key="1">
    <source>
        <dbReference type="SAM" id="Phobius"/>
    </source>
</evidence>
<accession>A0ABY4YQ77</accession>
<keyword evidence="1" id="KW-0812">Transmembrane</keyword>
<organism evidence="2 3">
    <name type="scientific">Ornithinimicrobium faecis</name>
    <dbReference type="NCBI Taxonomy" id="2934158"/>
    <lineage>
        <taxon>Bacteria</taxon>
        <taxon>Bacillati</taxon>
        <taxon>Actinomycetota</taxon>
        <taxon>Actinomycetes</taxon>
        <taxon>Micrococcales</taxon>
        <taxon>Ornithinimicrobiaceae</taxon>
        <taxon>Ornithinimicrobium</taxon>
    </lineage>
</organism>
<keyword evidence="3" id="KW-1185">Reference proteome</keyword>
<gene>
    <name evidence="2" type="ORF">NF556_14635</name>
</gene>
<dbReference type="Proteomes" id="UP001056455">
    <property type="component" value="Chromosome"/>
</dbReference>
<sequence length="142" mass="14263">MNTTPRTHTLHWPLIVGLGALALVRPLASIVGLTDTLGQPGTSLTLTALITAAWVLVVGLSTVARPVATLVAAGLVYAALAALISAVLSPILDGQLDGPLTNPFALVGLLVTNALWGLVAGVLALGIQRARGVRAPAVGAGR</sequence>
<feature type="transmembrane region" description="Helical" evidence="1">
    <location>
        <begin position="104"/>
        <end position="127"/>
    </location>
</feature>
<keyword evidence="1" id="KW-1133">Transmembrane helix</keyword>
<reference evidence="2" key="1">
    <citation type="submission" date="2022-06" db="EMBL/GenBank/DDBJ databases">
        <title>Ornithinimicrobium HY1793.</title>
        <authorList>
            <person name="Huang Y."/>
        </authorList>
    </citation>
    <scope>NUCLEOTIDE SEQUENCE</scope>
    <source>
        <strain evidence="2">HY1793</strain>
    </source>
</reference>
<keyword evidence="1" id="KW-0472">Membrane</keyword>
<proteinExistence type="predicted"/>
<protein>
    <submittedName>
        <fullName evidence="2">Uncharacterized protein</fullName>
    </submittedName>
</protein>
<evidence type="ECO:0000313" key="2">
    <source>
        <dbReference type="EMBL" id="USQ78854.1"/>
    </source>
</evidence>
<name>A0ABY4YQ77_9MICO</name>
<feature type="transmembrane region" description="Helical" evidence="1">
    <location>
        <begin position="44"/>
        <end position="63"/>
    </location>
</feature>
<feature type="transmembrane region" description="Helical" evidence="1">
    <location>
        <begin position="70"/>
        <end position="92"/>
    </location>
</feature>
<dbReference type="RefSeq" id="WP_252591649.1">
    <property type="nucleotide sequence ID" value="NZ_CP099489.1"/>
</dbReference>